<feature type="domain" description="DUF676" evidence="4">
    <location>
        <begin position="253"/>
        <end position="288"/>
    </location>
</feature>
<evidence type="ECO:0000313" key="5">
    <source>
        <dbReference type="EMBL" id="KIW66406.1"/>
    </source>
</evidence>
<dbReference type="GO" id="GO:0047372">
    <property type="term" value="F:monoacylglycerol lipase activity"/>
    <property type="evidence" value="ECO:0007669"/>
    <property type="project" value="TreeGrafter"/>
</dbReference>
<evidence type="ECO:0000256" key="3">
    <source>
        <dbReference type="SAM" id="MobiDB-lite"/>
    </source>
</evidence>
<keyword evidence="2" id="KW-0443">Lipid metabolism</keyword>
<feature type="compositionally biased region" description="Basic residues" evidence="3">
    <location>
        <begin position="745"/>
        <end position="754"/>
    </location>
</feature>
<feature type="region of interest" description="Disordered" evidence="3">
    <location>
        <begin position="1072"/>
        <end position="1125"/>
    </location>
</feature>
<feature type="compositionally biased region" description="Low complexity" evidence="3">
    <location>
        <begin position="872"/>
        <end position="886"/>
    </location>
</feature>
<feature type="compositionally biased region" description="Basic and acidic residues" evidence="3">
    <location>
        <begin position="1312"/>
        <end position="1321"/>
    </location>
</feature>
<evidence type="ECO:0000259" key="4">
    <source>
        <dbReference type="Pfam" id="PF05057"/>
    </source>
</evidence>
<feature type="domain" description="DUF676" evidence="4">
    <location>
        <begin position="444"/>
        <end position="597"/>
    </location>
</feature>
<feature type="region of interest" description="Disordered" evidence="3">
    <location>
        <begin position="654"/>
        <end position="692"/>
    </location>
</feature>
<feature type="compositionally biased region" description="Basic and acidic residues" evidence="3">
    <location>
        <begin position="1015"/>
        <end position="1029"/>
    </location>
</feature>
<feature type="region of interest" description="Disordered" evidence="3">
    <location>
        <begin position="996"/>
        <end position="1051"/>
    </location>
</feature>
<sequence length="1321" mass="145492">MLLIHQTGAVKVGEVVRYTVTYTPSLDRILPPPTHLHVKIKNTVAAPLRAAYLHGPYTLYVACYPATFDPFRKHEAVHSEGEPDFEPQLKAGGHWTAKLTVPEEVREDAQRYSTDNKLRGGGERKSFTWIIEVASQIIFSKTASVEYELLVGRDEKSVDLGFHGVIGSGQGSPGKLEDHQKGRAKSSPQHHKGVFSKAIRLVVDDTESLWNTPPFPEWETDDKGQSQVAIEQGPQHGDKRDAAAKPEKKQKTQKKIHLVLLTHGIHSNVGADMLFMKESIDSAARQAKEDAQKRREELRARRMARENDFGREAADQRSKSVPDVAIRGGPVGNTAAPSTTTEDEKEEDEAEEDEEEVYVRGFTGNTVKTEKGIQYLGKRFAKYVLSITYPDQPYLPIKSSMGKSLSKSLSSPMSKTPGPQDQGSTQRAHKKSSIIKDENHRSHSLPYRITSISFIAHSLGGLIQTYAIAYIQKHSPEFFDLIKPINFVAMASPFLGLSNENPIYVKFALDFGLVGRTGQDLGLTWRAPTLAKSGWGAMVAGFTNEANKKSPDQESDPAAKPLLRILPTGPAHVALKKFRNRAVYSNVVNDGIVPLRTSCLLFLDWRGLGRVEKARRESGLVGTMVGWGWAEMLGHNASDSRKTVAWQNLFSDSGEDVGKSEKSSADPKSKVPQAQTSEGFDHDQRASEPEDNQFLENSQSPVAGRADVQSNAGATSAPNLWTEVLNFFRPHAGRPKTPPGSPPRSPRRTKKIYRRGQTMSYQQGESESEEPSRENSQDGGTNSAARKGLIRGTSLFGGSSRDDDNSDVEAPPKTTFFESAGDLLNPPLPTREFILDPAARPRTIFHDRVYHPEDIPPPPAKRQRTFGILRSSSNLASPSSSSSQLSPGPPSPELHRPASANHPEPTPQLSLDHNQPQRQDFGTMKIEEKIARAYHKDLSWRKVLVRLEPDAHNNMVVRRMFANAYGWPVVRHMCDTHFAYTAAARTRDEDEENVERAIGQEEPVTGGEEGGESVRGQRDLPNEKEEENAVRNNSRANTTDTVRIEASSPQEFEALDNDPKKLSTSWKIHDGARAAPAWRTRRTESEAREARDDVSELVSRVSATGESYSSMNSGRAALSRLARQDSARWSDRFFEGSDDGDEDDDEDGLLQEIRKANYRGELNRKFNLDFDVDSAASDSETARTPTEKISNGPLTESPDSTKLSKPKDKGKGKEFEEHMITAPHEPLSAEPAELEPLSHSSAGTSTPTQDAPGDAEPGLQLEPVSVTTPSTAGALGLSLNEKIDETRQPQTRLGSSGDAGGVAEQVALAATRSRDMQKEDS</sequence>
<feature type="compositionally biased region" description="Polar residues" evidence="3">
    <location>
        <begin position="907"/>
        <end position="916"/>
    </location>
</feature>
<gene>
    <name evidence="5" type="ORF">PV04_05742</name>
</gene>
<feature type="region of interest" description="Disordered" evidence="3">
    <location>
        <begin position="405"/>
        <end position="436"/>
    </location>
</feature>
<dbReference type="PANTHER" id="PTHR12482">
    <property type="entry name" value="LIPASE ROG1-RELATED-RELATED"/>
    <property type="match status" value="1"/>
</dbReference>
<feature type="compositionally biased region" description="Basic and acidic residues" evidence="3">
    <location>
        <begin position="303"/>
        <end position="320"/>
    </location>
</feature>
<dbReference type="InterPro" id="IPR029058">
    <property type="entry name" value="AB_hydrolase_fold"/>
</dbReference>
<dbReference type="SUPFAM" id="SSF53474">
    <property type="entry name" value="alpha/beta-Hydrolases"/>
    <property type="match status" value="1"/>
</dbReference>
<dbReference type="InterPro" id="IPR044294">
    <property type="entry name" value="Lipase-like"/>
</dbReference>
<feature type="compositionally biased region" description="Acidic residues" evidence="3">
    <location>
        <begin position="341"/>
        <end position="356"/>
    </location>
</feature>
<protein>
    <recommendedName>
        <fullName evidence="4">DUF676 domain-containing protein</fullName>
    </recommendedName>
</protein>
<organism evidence="5 6">
    <name type="scientific">Phialophora macrospora</name>
    <dbReference type="NCBI Taxonomy" id="1851006"/>
    <lineage>
        <taxon>Eukaryota</taxon>
        <taxon>Fungi</taxon>
        <taxon>Dikarya</taxon>
        <taxon>Ascomycota</taxon>
        <taxon>Pezizomycotina</taxon>
        <taxon>Eurotiomycetes</taxon>
        <taxon>Chaetothyriomycetidae</taxon>
        <taxon>Chaetothyriales</taxon>
        <taxon>Herpotrichiellaceae</taxon>
        <taxon>Phialophora</taxon>
    </lineage>
</organism>
<dbReference type="InterPro" id="IPR007751">
    <property type="entry name" value="DUF676_lipase-like"/>
</dbReference>
<feature type="compositionally biased region" description="Polar residues" evidence="3">
    <location>
        <begin position="417"/>
        <end position="426"/>
    </location>
</feature>
<evidence type="ECO:0000256" key="1">
    <source>
        <dbReference type="ARBA" id="ARBA00007920"/>
    </source>
</evidence>
<feature type="compositionally biased region" description="Basic and acidic residues" evidence="3">
    <location>
        <begin position="1205"/>
        <end position="1219"/>
    </location>
</feature>
<feature type="compositionally biased region" description="Low complexity" evidence="3">
    <location>
        <begin position="405"/>
        <end position="415"/>
    </location>
</feature>
<dbReference type="Proteomes" id="UP000054266">
    <property type="component" value="Unassembled WGS sequence"/>
</dbReference>
<feature type="compositionally biased region" description="Polar residues" evidence="3">
    <location>
        <begin position="1101"/>
        <end position="1113"/>
    </location>
</feature>
<feature type="region of interest" description="Disordered" evidence="3">
    <location>
        <begin position="1167"/>
        <end position="1321"/>
    </location>
</feature>
<dbReference type="Pfam" id="PF05057">
    <property type="entry name" value="DUF676"/>
    <property type="match status" value="2"/>
</dbReference>
<keyword evidence="2" id="KW-0442">Lipid degradation</keyword>
<reference evidence="5 6" key="1">
    <citation type="submission" date="2015-01" db="EMBL/GenBank/DDBJ databases">
        <title>The Genome Sequence of Capronia semiimmersa CBS27337.</title>
        <authorList>
            <consortium name="The Broad Institute Genomics Platform"/>
            <person name="Cuomo C."/>
            <person name="de Hoog S."/>
            <person name="Gorbushina A."/>
            <person name="Stielow B."/>
            <person name="Teixiera M."/>
            <person name="Abouelleil A."/>
            <person name="Chapman S.B."/>
            <person name="Priest M."/>
            <person name="Young S.K."/>
            <person name="Wortman J."/>
            <person name="Nusbaum C."/>
            <person name="Birren B."/>
        </authorList>
    </citation>
    <scope>NUCLEOTIDE SEQUENCE [LARGE SCALE GENOMIC DNA]</scope>
    <source>
        <strain evidence="5 6">CBS 27337</strain>
    </source>
</reference>
<dbReference type="GO" id="GO:0016042">
    <property type="term" value="P:lipid catabolic process"/>
    <property type="evidence" value="ECO:0007669"/>
    <property type="project" value="UniProtKB-KW"/>
</dbReference>
<feature type="region of interest" description="Disordered" evidence="3">
    <location>
        <begin position="164"/>
        <end position="192"/>
    </location>
</feature>
<feature type="region of interest" description="Disordered" evidence="3">
    <location>
        <begin position="212"/>
        <end position="255"/>
    </location>
</feature>
<dbReference type="STRING" id="5601.A0A0D2CMF4"/>
<dbReference type="PANTHER" id="PTHR12482:SF62">
    <property type="entry name" value="LIPASE ROG1-RELATED"/>
    <property type="match status" value="1"/>
</dbReference>
<evidence type="ECO:0000313" key="6">
    <source>
        <dbReference type="Proteomes" id="UP000054266"/>
    </source>
</evidence>
<evidence type="ECO:0000256" key="2">
    <source>
        <dbReference type="ARBA" id="ARBA00022963"/>
    </source>
</evidence>
<name>A0A0D2CMF4_9EURO</name>
<feature type="region of interest" description="Disordered" evidence="3">
    <location>
        <begin position="730"/>
        <end position="831"/>
    </location>
</feature>
<feature type="compositionally biased region" description="Basic residues" evidence="3">
    <location>
        <begin position="182"/>
        <end position="192"/>
    </location>
</feature>
<feature type="compositionally biased region" description="Basic and acidic residues" evidence="3">
    <location>
        <begin position="236"/>
        <end position="250"/>
    </location>
</feature>
<feature type="region of interest" description="Disordered" evidence="3">
    <location>
        <begin position="872"/>
        <end position="916"/>
    </location>
</feature>
<keyword evidence="6" id="KW-1185">Reference proteome</keyword>
<dbReference type="HOGENOM" id="CLU_007367_0_0_1"/>
<feature type="compositionally biased region" description="Basic and acidic residues" evidence="3">
    <location>
        <begin position="1081"/>
        <end position="1094"/>
    </location>
</feature>
<accession>A0A0D2CMF4</accession>
<comment type="similarity">
    <text evidence="1">Belongs to the putative lipase ROG1 family.</text>
</comment>
<feature type="compositionally biased region" description="Low complexity" evidence="3">
    <location>
        <begin position="1222"/>
        <end position="1238"/>
    </location>
</feature>
<feature type="compositionally biased region" description="Polar residues" evidence="3">
    <location>
        <begin position="1176"/>
        <end position="1201"/>
    </location>
</feature>
<proteinExistence type="inferred from homology"/>
<feature type="region of interest" description="Disordered" evidence="3">
    <location>
        <begin position="303"/>
        <end position="362"/>
    </location>
</feature>
<feature type="compositionally biased region" description="Polar residues" evidence="3">
    <location>
        <begin position="1239"/>
        <end position="1249"/>
    </location>
</feature>
<dbReference type="EMBL" id="KN846959">
    <property type="protein sequence ID" value="KIW66406.1"/>
    <property type="molecule type" value="Genomic_DNA"/>
</dbReference>
<feature type="compositionally biased region" description="Polar residues" evidence="3">
    <location>
        <begin position="1030"/>
        <end position="1041"/>
    </location>
</feature>
<feature type="compositionally biased region" description="Basic and acidic residues" evidence="3">
    <location>
        <begin position="679"/>
        <end position="688"/>
    </location>
</feature>
<feature type="compositionally biased region" description="Basic and acidic residues" evidence="3">
    <location>
        <begin position="656"/>
        <end position="669"/>
    </location>
</feature>